<keyword evidence="3" id="KW-1185">Reference proteome</keyword>
<proteinExistence type="predicted"/>
<name>A0ABS2P1K9_9BACI</name>
<dbReference type="Proteomes" id="UP000737402">
    <property type="component" value="Unassembled WGS sequence"/>
</dbReference>
<feature type="chain" id="PRO_5047526047" description="Lipoprotein" evidence="1">
    <location>
        <begin position="20"/>
        <end position="221"/>
    </location>
</feature>
<comment type="caution">
    <text evidence="2">The sequence shown here is derived from an EMBL/GenBank/DDBJ whole genome shotgun (WGS) entry which is preliminary data.</text>
</comment>
<protein>
    <recommendedName>
        <fullName evidence="4">Lipoprotein</fullName>
    </recommendedName>
</protein>
<dbReference type="EMBL" id="JAFBED010000005">
    <property type="protein sequence ID" value="MBM7620846.1"/>
    <property type="molecule type" value="Genomic_DNA"/>
</dbReference>
<keyword evidence="1" id="KW-0732">Signal</keyword>
<accession>A0ABS2P1K9</accession>
<feature type="signal peptide" evidence="1">
    <location>
        <begin position="1"/>
        <end position="19"/>
    </location>
</feature>
<evidence type="ECO:0000256" key="1">
    <source>
        <dbReference type="SAM" id="SignalP"/>
    </source>
</evidence>
<dbReference type="RefSeq" id="WP_204416994.1">
    <property type="nucleotide sequence ID" value="NZ_JAFBED010000005.1"/>
</dbReference>
<evidence type="ECO:0008006" key="4">
    <source>
        <dbReference type="Google" id="ProtNLM"/>
    </source>
</evidence>
<gene>
    <name evidence="2" type="ORF">JOC95_002701</name>
</gene>
<organism evidence="2 3">
    <name type="scientific">Sutcliffiella tianshenii</name>
    <dbReference type="NCBI Taxonomy" id="1463404"/>
    <lineage>
        <taxon>Bacteria</taxon>
        <taxon>Bacillati</taxon>
        <taxon>Bacillota</taxon>
        <taxon>Bacilli</taxon>
        <taxon>Bacillales</taxon>
        <taxon>Bacillaceae</taxon>
        <taxon>Sutcliffiella</taxon>
    </lineage>
</organism>
<dbReference type="PROSITE" id="PS51257">
    <property type="entry name" value="PROKAR_LIPOPROTEIN"/>
    <property type="match status" value="1"/>
</dbReference>
<sequence>MRKWHLLLLVLSVSVTLLAGCSTKNIDPSADKGQAEKAPLLPVSGDYTFLRYVEDKEHTEYRVLYSQVPDSKIVQVKTVQKLDSTDISETNNFYEELKDGIYGYMVLSEDFPKEWTAKDIKKFQKTKIIAYPLEVGKKWTENLEDLGVSISYHMRSIDSTLETPSKTFNQTIVIDFEEKDQKGNIIRKGTSTFAPQVGWIRHETEAEYLKDIHELVKINES</sequence>
<evidence type="ECO:0000313" key="2">
    <source>
        <dbReference type="EMBL" id="MBM7620846.1"/>
    </source>
</evidence>
<reference evidence="2 3" key="1">
    <citation type="submission" date="2021-01" db="EMBL/GenBank/DDBJ databases">
        <title>Genomic Encyclopedia of Type Strains, Phase IV (KMG-IV): sequencing the most valuable type-strain genomes for metagenomic binning, comparative biology and taxonomic classification.</title>
        <authorList>
            <person name="Goeker M."/>
        </authorList>
    </citation>
    <scope>NUCLEOTIDE SEQUENCE [LARGE SCALE GENOMIC DNA]</scope>
    <source>
        <strain evidence="2 3">DSM 25879</strain>
    </source>
</reference>
<evidence type="ECO:0000313" key="3">
    <source>
        <dbReference type="Proteomes" id="UP000737402"/>
    </source>
</evidence>